<comment type="similarity">
    <text evidence="2 9">Belongs to the ABC-2 integral membrane protein family.</text>
</comment>
<name>A0A7Y0AHE4_9BACT</name>
<feature type="transmembrane region" description="Helical" evidence="9">
    <location>
        <begin position="177"/>
        <end position="198"/>
    </location>
</feature>
<evidence type="ECO:0000313" key="12">
    <source>
        <dbReference type="Proteomes" id="UP000559626"/>
    </source>
</evidence>
<evidence type="ECO:0000256" key="5">
    <source>
        <dbReference type="ARBA" id="ARBA00022519"/>
    </source>
</evidence>
<dbReference type="GO" id="GO:0015920">
    <property type="term" value="P:lipopolysaccharide transport"/>
    <property type="evidence" value="ECO:0007669"/>
    <property type="project" value="TreeGrafter"/>
</dbReference>
<keyword evidence="7 9" id="KW-1133">Transmembrane helix</keyword>
<feature type="transmembrane region" description="Helical" evidence="9">
    <location>
        <begin position="86"/>
        <end position="109"/>
    </location>
</feature>
<dbReference type="PRINTS" id="PR00164">
    <property type="entry name" value="ABC2TRNSPORT"/>
</dbReference>
<dbReference type="EMBL" id="JABBGH010000003">
    <property type="protein sequence ID" value="NML67130.1"/>
    <property type="molecule type" value="Genomic_DNA"/>
</dbReference>
<dbReference type="Proteomes" id="UP000559626">
    <property type="component" value="Unassembled WGS sequence"/>
</dbReference>
<dbReference type="InterPro" id="IPR000412">
    <property type="entry name" value="ABC_2_transport"/>
</dbReference>
<comment type="subcellular location">
    <subcellularLocation>
        <location evidence="1">Cell inner membrane</location>
        <topology evidence="1">Multi-pass membrane protein</topology>
    </subcellularLocation>
    <subcellularLocation>
        <location evidence="9">Cell membrane</location>
        <topology evidence="9">Multi-pass membrane protein</topology>
    </subcellularLocation>
</comment>
<feature type="transmembrane region" description="Helical" evidence="9">
    <location>
        <begin position="267"/>
        <end position="285"/>
    </location>
</feature>
<dbReference type="InterPro" id="IPR047817">
    <property type="entry name" value="ABC2_TM_bact-type"/>
</dbReference>
<evidence type="ECO:0000256" key="1">
    <source>
        <dbReference type="ARBA" id="ARBA00004429"/>
    </source>
</evidence>
<keyword evidence="12" id="KW-1185">Reference proteome</keyword>
<sequence length="296" mass="33280">MQAPLESYRPPAAATPAAKWDWEIRPQTSWWGAGLAEYWSYRHLLIGLVRRDFLLGYQQTLLGPLWMLVQPLMTVITYVLVFGKVIGISTGSVPPVLFYLAGIVLWNLFNDSFLGTSATFSENAHIFSKVYFPRLLIPGARLASFLLSFGIQFGSLLLLLLYYWLFAGWAAPMPERLPLALLAVGLVSIQSIALGLLFSVLTGKYRDIKFLVGLGTRLLMFLTPVIYPMQHVAPKWRWLTELNPLTPLFELFRWALLGQGLVTAGQVLYSLGFTLLLFVVSVMTFNKQGDKLMDVV</sequence>
<feature type="domain" description="ABC transmembrane type-2" evidence="10">
    <location>
        <begin position="62"/>
        <end position="288"/>
    </location>
</feature>
<organism evidence="11 12">
    <name type="scientific">Hymenobacter polaris</name>
    <dbReference type="NCBI Taxonomy" id="2682546"/>
    <lineage>
        <taxon>Bacteria</taxon>
        <taxon>Pseudomonadati</taxon>
        <taxon>Bacteroidota</taxon>
        <taxon>Cytophagia</taxon>
        <taxon>Cytophagales</taxon>
        <taxon>Hymenobacteraceae</taxon>
        <taxon>Hymenobacter</taxon>
    </lineage>
</organism>
<keyword evidence="5" id="KW-0997">Cell inner membrane</keyword>
<dbReference type="Pfam" id="PF01061">
    <property type="entry name" value="ABC2_membrane"/>
    <property type="match status" value="1"/>
</dbReference>
<comment type="caution">
    <text evidence="11">The sequence shown here is derived from an EMBL/GenBank/DDBJ whole genome shotgun (WGS) entry which is preliminary data.</text>
</comment>
<evidence type="ECO:0000313" key="11">
    <source>
        <dbReference type="EMBL" id="NML67130.1"/>
    </source>
</evidence>
<dbReference type="GO" id="GO:0140359">
    <property type="term" value="F:ABC-type transporter activity"/>
    <property type="evidence" value="ECO:0007669"/>
    <property type="project" value="InterPro"/>
</dbReference>
<keyword evidence="8 9" id="KW-0472">Membrane</keyword>
<evidence type="ECO:0000256" key="9">
    <source>
        <dbReference type="RuleBase" id="RU361157"/>
    </source>
</evidence>
<proteinExistence type="inferred from homology"/>
<dbReference type="GO" id="GO:0043190">
    <property type="term" value="C:ATP-binding cassette (ABC) transporter complex"/>
    <property type="evidence" value="ECO:0007669"/>
    <property type="project" value="InterPro"/>
</dbReference>
<evidence type="ECO:0000256" key="8">
    <source>
        <dbReference type="ARBA" id="ARBA00023136"/>
    </source>
</evidence>
<dbReference type="PANTHER" id="PTHR30413:SF8">
    <property type="entry name" value="TRANSPORT PERMEASE PROTEIN"/>
    <property type="match status" value="1"/>
</dbReference>
<dbReference type="RefSeq" id="WP_169532814.1">
    <property type="nucleotide sequence ID" value="NZ_JABBGH010000003.1"/>
</dbReference>
<feature type="transmembrane region" description="Helical" evidence="9">
    <location>
        <begin position="210"/>
        <end position="229"/>
    </location>
</feature>
<keyword evidence="3 9" id="KW-0813">Transport</keyword>
<evidence type="ECO:0000256" key="7">
    <source>
        <dbReference type="ARBA" id="ARBA00022989"/>
    </source>
</evidence>
<gene>
    <name evidence="11" type="ORF">HHL22_18145</name>
</gene>
<reference evidence="11 12" key="1">
    <citation type="submission" date="2020-04" db="EMBL/GenBank/DDBJ databases">
        <title>Hymenobacter polaris sp. nov., isolated from Arctic soil.</title>
        <authorList>
            <person name="Dahal R.H."/>
        </authorList>
    </citation>
    <scope>NUCLEOTIDE SEQUENCE [LARGE SCALE GENOMIC DNA]</scope>
    <source>
        <strain evidence="11 12">RP-2-7</strain>
    </source>
</reference>
<evidence type="ECO:0000256" key="2">
    <source>
        <dbReference type="ARBA" id="ARBA00007783"/>
    </source>
</evidence>
<accession>A0A7Y0AHE4</accession>
<dbReference type="InterPro" id="IPR013525">
    <property type="entry name" value="ABC2_TM"/>
</dbReference>
<protein>
    <recommendedName>
        <fullName evidence="9">Transport permease protein</fullName>
    </recommendedName>
</protein>
<dbReference type="PANTHER" id="PTHR30413">
    <property type="entry name" value="INNER MEMBRANE TRANSPORT PERMEASE"/>
    <property type="match status" value="1"/>
</dbReference>
<evidence type="ECO:0000256" key="4">
    <source>
        <dbReference type="ARBA" id="ARBA00022475"/>
    </source>
</evidence>
<evidence type="ECO:0000256" key="3">
    <source>
        <dbReference type="ARBA" id="ARBA00022448"/>
    </source>
</evidence>
<evidence type="ECO:0000259" key="10">
    <source>
        <dbReference type="PROSITE" id="PS51012"/>
    </source>
</evidence>
<evidence type="ECO:0000256" key="6">
    <source>
        <dbReference type="ARBA" id="ARBA00022692"/>
    </source>
</evidence>
<keyword evidence="4 9" id="KW-1003">Cell membrane</keyword>
<dbReference type="AlphaFoldDB" id="A0A7Y0AHE4"/>
<feature type="transmembrane region" description="Helical" evidence="9">
    <location>
        <begin position="60"/>
        <end position="80"/>
    </location>
</feature>
<dbReference type="PROSITE" id="PS51012">
    <property type="entry name" value="ABC_TM2"/>
    <property type="match status" value="1"/>
</dbReference>
<keyword evidence="6 9" id="KW-0812">Transmembrane</keyword>
<feature type="transmembrane region" description="Helical" evidence="9">
    <location>
        <begin position="142"/>
        <end position="165"/>
    </location>
</feature>